<sequence>MSNEIGSVRQWDEGDLMEAFRLIQSERHTGDDQIIFAEMRRRAGGGAREQRDASNRPRLWNFEPDKPLF</sequence>
<geneLocation type="plasmid" evidence="3">
    <name>p-A-Sy</name>
</geneLocation>
<accession>A0A084E2E0</accession>
<protein>
    <submittedName>
        <fullName evidence="2">Uncharacterized protein</fullName>
    </submittedName>
</protein>
<evidence type="ECO:0000313" key="2">
    <source>
        <dbReference type="EMBL" id="KEZ12132.1"/>
    </source>
</evidence>
<dbReference type="EMBL" id="JGVR01000069">
    <property type="protein sequence ID" value="KEZ12132.1"/>
    <property type="molecule type" value="Genomic_DNA"/>
</dbReference>
<organism evidence="2 4">
    <name type="scientific">Sphingobium yanoikuyae</name>
    <name type="common">Sphingomonas yanoikuyae</name>
    <dbReference type="NCBI Taxonomy" id="13690"/>
    <lineage>
        <taxon>Bacteria</taxon>
        <taxon>Pseudomonadati</taxon>
        <taxon>Pseudomonadota</taxon>
        <taxon>Alphaproteobacteria</taxon>
        <taxon>Sphingomonadales</taxon>
        <taxon>Sphingomonadaceae</taxon>
        <taxon>Sphingobium</taxon>
    </lineage>
</organism>
<keyword evidence="3" id="KW-0614">Plasmid</keyword>
<evidence type="ECO:0000313" key="5">
    <source>
        <dbReference type="Proteomes" id="UP000502611"/>
    </source>
</evidence>
<evidence type="ECO:0000256" key="1">
    <source>
        <dbReference type="SAM" id="MobiDB-lite"/>
    </source>
</evidence>
<dbReference type="Proteomes" id="UP000502611">
    <property type="component" value="Plasmid p-A-Sy"/>
</dbReference>
<geneLocation type="plasmid" evidence="5">
    <name>p-a-sy</name>
</geneLocation>
<dbReference type="AlphaFoldDB" id="A0A084E2E0"/>
<name>A0A084E2E0_SPHYA</name>
<reference evidence="3 5" key="2">
    <citation type="submission" date="2020-04" db="EMBL/GenBank/DDBJ databases">
        <title>The Whole Genome Analysis of High salt-tolerant Sphingobium yanoikuyae YC-XJ2 with Aryl organophosphorus flame retardants (aryl-OPFRs)-degrading capacity and characteristics of Related phosphotriesterase.</title>
        <authorList>
            <person name="Li X."/>
        </authorList>
    </citation>
    <scope>NUCLEOTIDE SEQUENCE [LARGE SCALE GENOMIC DNA]</scope>
    <source>
        <strain evidence="3 5">YC-XJ2</strain>
        <plasmid evidence="3">p-A-Sy</plasmid>
        <plasmid evidence="5">p-a-sy</plasmid>
    </source>
</reference>
<feature type="region of interest" description="Disordered" evidence="1">
    <location>
        <begin position="42"/>
        <end position="69"/>
    </location>
</feature>
<dbReference type="Proteomes" id="UP000028534">
    <property type="component" value="Unassembled WGS sequence"/>
</dbReference>
<evidence type="ECO:0000313" key="3">
    <source>
        <dbReference type="EMBL" id="QJR05860.1"/>
    </source>
</evidence>
<reference evidence="2 4" key="1">
    <citation type="submission" date="2014-03" db="EMBL/GenBank/DDBJ databases">
        <title>Genome sequence of Sphingobium yanoikuyae B1.</title>
        <authorList>
            <person name="Gan H.M."/>
            <person name="Gan H.Y."/>
            <person name="Savka M.A."/>
        </authorList>
    </citation>
    <scope>NUCLEOTIDE SEQUENCE [LARGE SCALE GENOMIC DNA]</scope>
    <source>
        <strain evidence="2 4">B1</strain>
    </source>
</reference>
<dbReference type="RefSeq" id="WP_037523133.1">
    <property type="nucleotide sequence ID" value="NZ_CP053022.1"/>
</dbReference>
<dbReference type="PATRIC" id="fig|13690.10.peg.5337"/>
<proteinExistence type="predicted"/>
<gene>
    <name evidence="2" type="ORF">CP98_05156</name>
    <name evidence="3" type="ORF">HH800_26900</name>
</gene>
<dbReference type="EMBL" id="CP053022">
    <property type="protein sequence ID" value="QJR05860.1"/>
    <property type="molecule type" value="Genomic_DNA"/>
</dbReference>
<evidence type="ECO:0000313" key="4">
    <source>
        <dbReference type="Proteomes" id="UP000028534"/>
    </source>
</evidence>